<dbReference type="PRINTS" id="PR00702">
    <property type="entry name" value="ACRIFLAVINRP"/>
</dbReference>
<dbReference type="PANTHER" id="PTHR32063">
    <property type="match status" value="1"/>
</dbReference>
<dbReference type="Gene3D" id="1.20.1640.10">
    <property type="entry name" value="Multidrug efflux transporter AcrB transmembrane domain"/>
    <property type="match status" value="2"/>
</dbReference>
<dbReference type="InterPro" id="IPR001036">
    <property type="entry name" value="Acrflvin-R"/>
</dbReference>
<dbReference type="Gene3D" id="3.30.70.1440">
    <property type="entry name" value="Multidrug efflux transporter AcrB pore domain"/>
    <property type="match status" value="1"/>
</dbReference>
<gene>
    <name evidence="2" type="ORF">BA177_02765</name>
</gene>
<dbReference type="EMBL" id="CP016268">
    <property type="protein sequence ID" value="ANO52942.1"/>
    <property type="molecule type" value="Genomic_DNA"/>
</dbReference>
<feature type="transmembrane region" description="Helical" evidence="1">
    <location>
        <begin position="933"/>
        <end position="958"/>
    </location>
</feature>
<accession>A0A193LKA3</accession>
<dbReference type="Gene3D" id="3.30.2090.10">
    <property type="entry name" value="Multidrug efflux transporter AcrB TolC docking domain, DN and DC subdomains"/>
    <property type="match status" value="2"/>
</dbReference>
<feature type="transmembrane region" description="Helical" evidence="1">
    <location>
        <begin position="510"/>
        <end position="530"/>
    </location>
</feature>
<keyword evidence="1" id="KW-0812">Transmembrane</keyword>
<proteinExistence type="predicted"/>
<feature type="transmembrane region" description="Helical" evidence="1">
    <location>
        <begin position="351"/>
        <end position="369"/>
    </location>
</feature>
<dbReference type="GO" id="GO:0042910">
    <property type="term" value="F:xenobiotic transmembrane transporter activity"/>
    <property type="evidence" value="ECO:0007669"/>
    <property type="project" value="TreeGrafter"/>
</dbReference>
<evidence type="ECO:0000313" key="3">
    <source>
        <dbReference type="Proteomes" id="UP000092695"/>
    </source>
</evidence>
<evidence type="ECO:0000313" key="2">
    <source>
        <dbReference type="EMBL" id="ANO52942.1"/>
    </source>
</evidence>
<feature type="transmembrane region" description="Helical" evidence="1">
    <location>
        <begin position="326"/>
        <end position="345"/>
    </location>
</feature>
<dbReference type="SUPFAM" id="SSF82693">
    <property type="entry name" value="Multidrug efflux transporter AcrB pore domain, PN1, PN2, PC1 and PC2 subdomains"/>
    <property type="match status" value="3"/>
</dbReference>
<feature type="transmembrane region" description="Helical" evidence="1">
    <location>
        <begin position="881"/>
        <end position="900"/>
    </location>
</feature>
<dbReference type="SUPFAM" id="SSF82866">
    <property type="entry name" value="Multidrug efflux transporter AcrB transmembrane domain"/>
    <property type="match status" value="2"/>
</dbReference>
<feature type="transmembrane region" description="Helical" evidence="1">
    <location>
        <begin position="381"/>
        <end position="403"/>
    </location>
</feature>
<keyword evidence="1" id="KW-0472">Membrane</keyword>
<dbReference type="Pfam" id="PF00873">
    <property type="entry name" value="ACR_tran"/>
    <property type="match status" value="1"/>
</dbReference>
<dbReference type="InterPro" id="IPR027463">
    <property type="entry name" value="AcrB_DN_DC_subdom"/>
</dbReference>
<evidence type="ECO:0000256" key="1">
    <source>
        <dbReference type="SAM" id="Phobius"/>
    </source>
</evidence>
<name>A0A193LKA3_9GAMM</name>
<dbReference type="KEGG" id="woc:BA177_02765"/>
<dbReference type="Proteomes" id="UP000092695">
    <property type="component" value="Chromosome"/>
</dbReference>
<dbReference type="AlphaFoldDB" id="A0A193LKA3"/>
<organism evidence="2 3">
    <name type="scientific">Woeseia oceani</name>
    <dbReference type="NCBI Taxonomy" id="1548547"/>
    <lineage>
        <taxon>Bacteria</taxon>
        <taxon>Pseudomonadati</taxon>
        <taxon>Pseudomonadota</taxon>
        <taxon>Gammaproteobacteria</taxon>
        <taxon>Woeseiales</taxon>
        <taxon>Woeseiaceae</taxon>
        <taxon>Woeseia</taxon>
    </lineage>
</organism>
<feature type="transmembrane region" description="Helical" evidence="1">
    <location>
        <begin position="979"/>
        <end position="998"/>
    </location>
</feature>
<feature type="transmembrane region" description="Helical" evidence="1">
    <location>
        <begin position="1010"/>
        <end position="1036"/>
    </location>
</feature>
<keyword evidence="1" id="KW-1133">Transmembrane helix</keyword>
<dbReference type="STRING" id="1548547.BA177_02765"/>
<protein>
    <submittedName>
        <fullName evidence="2">Acriflavin resistance protein</fullName>
    </submittedName>
</protein>
<feature type="transmembrane region" description="Helical" evidence="1">
    <location>
        <begin position="423"/>
        <end position="444"/>
    </location>
</feature>
<keyword evidence="3" id="KW-1185">Reference proteome</keyword>
<dbReference type="PANTHER" id="PTHR32063:SF0">
    <property type="entry name" value="SWARMING MOTILITY PROTEIN SWRC"/>
    <property type="match status" value="1"/>
</dbReference>
<feature type="transmembrane region" description="Helical" evidence="1">
    <location>
        <begin position="907"/>
        <end position="927"/>
    </location>
</feature>
<reference evidence="2 3" key="1">
    <citation type="submission" date="2016-06" db="EMBL/GenBank/DDBJ databases">
        <title>Complete genome sequence of a deep-branching marine Gamma Proteobacterium Woeseia oceani type strain XK5.</title>
        <authorList>
            <person name="Mu D."/>
            <person name="Du Z."/>
        </authorList>
    </citation>
    <scope>NUCLEOTIDE SEQUENCE [LARGE SCALE GENOMIC DNA]</scope>
    <source>
        <strain evidence="2 3">XK5</strain>
    </source>
</reference>
<dbReference type="Gene3D" id="3.30.70.1320">
    <property type="entry name" value="Multidrug efflux transporter AcrB pore domain like"/>
    <property type="match status" value="1"/>
</dbReference>
<sequence length="1055" mass="113910">MFTIAIVLFGMVSLSRLNVNLLPDISYPTITIRTELTGAAPVEIENLLTKPIEEAAGIIRNVRLVRSVSRSGQSDVTLEFLWGTDMNIAGVDVREKIDILELPIEASRPLLLRFDPSSEPVMRFGLLRSEEGIAGTDSDEATLKSLRRLAEDRIKNDLEAVEGTAAVKVSGGMEDEIQIRVDQQKLSQLGLSIAEVANRLRAENVNLSGGRLEEGAQRFLVRTINEFQNVEEFADAIVANVGGTPVYLRDIATVSRGHKEREAITRINGRESVELAIYKEGDANTVQVARRISNRLESVRETLPDGLDLTLVYDQSTFISAAIRQVTSAAIFGGLLAIVVLYGFLKDARATAIIAIAIPVSVIGTFLLMYSNGVSLNIMSLGGIALAVGMLVDNAIVVLENIVRKREQGYALVQAAQEGTAEVSGAVVAATLTTVAVFFPMVFISGIAGQLFRDQAMTVTFALLFSLLVALTLIPMLAALSPGGRYGNDDGTPPNRFTRGVALVLRGVRFLFALLGKAARLVLLVPGFLLDRLYRVTAHYYEPLLAWSLRHRTAVIVGALGIFAATMLLIPRLGSELIPQLSQGEFNLQLRLAPGSPLAETDRAIRTAQTAASQLDEVELTYSVAGTGNRLDANPVDAGEHSGSLNITLKSAAGKEAEERVMTALRNEVSRIPGTQYEFSRPSLMSFASPLQIEIAGFDLDGLERISNTVVRELDQSGRFTDVRSSFEQGNPEIQIVFDQERAARLGLAVRDIADRVVANVRGEVATRYTWRDRKIDVLVRSVDNQNSSIDEIRNLIINPASDRPVTLDAVADVSVALGPAEIRRVAQERVAIVSANIAYGDLGAAAIEAQKIIDQLRIPAGLTATVAGQNEEKEESFRSMQFALALAIFLVYLVMASQFESLIHPFVILFTIPLALVGAVIALFITGTTVNVVALIGVIMLAGIVVNNAIVLVDLINQLQDQGTEKLEAIRVAGKARLRPILMTTLTTALGLLPMALGVGEGAEIRAPMAITVIGGLLTSTLLTLVVIPVVYSLLDRKRRQAAEPAGELLAERS</sequence>
<dbReference type="GO" id="GO:0005886">
    <property type="term" value="C:plasma membrane"/>
    <property type="evidence" value="ECO:0007669"/>
    <property type="project" value="TreeGrafter"/>
</dbReference>
<dbReference type="SUPFAM" id="SSF82714">
    <property type="entry name" value="Multidrug efflux transporter AcrB TolC docking domain, DN and DC subdomains"/>
    <property type="match status" value="2"/>
</dbReference>
<dbReference type="Gene3D" id="3.30.70.1430">
    <property type="entry name" value="Multidrug efflux transporter AcrB pore domain"/>
    <property type="match status" value="2"/>
</dbReference>
<feature type="transmembrane region" description="Helical" evidence="1">
    <location>
        <begin position="456"/>
        <end position="480"/>
    </location>
</feature>